<gene>
    <name evidence="3" type="ORF">MICPUN_77048</name>
</gene>
<dbReference type="STRING" id="296587.C1E2P5"/>
<feature type="non-terminal residue" evidence="3">
    <location>
        <position position="58"/>
    </location>
</feature>
<dbReference type="GO" id="GO:0051087">
    <property type="term" value="F:protein-folding chaperone binding"/>
    <property type="evidence" value="ECO:0007669"/>
    <property type="project" value="TreeGrafter"/>
</dbReference>
<feature type="non-terminal residue" evidence="3">
    <location>
        <position position="1"/>
    </location>
</feature>
<dbReference type="Gene3D" id="1.10.287.110">
    <property type="entry name" value="DnaJ domain"/>
    <property type="match status" value="1"/>
</dbReference>
<dbReference type="GO" id="GO:0005737">
    <property type="term" value="C:cytoplasm"/>
    <property type="evidence" value="ECO:0007669"/>
    <property type="project" value="TreeGrafter"/>
</dbReference>
<dbReference type="GO" id="GO:0044183">
    <property type="term" value="F:protein folding chaperone"/>
    <property type="evidence" value="ECO:0007669"/>
    <property type="project" value="TreeGrafter"/>
</dbReference>
<evidence type="ECO:0000259" key="2">
    <source>
        <dbReference type="PROSITE" id="PS50076"/>
    </source>
</evidence>
<protein>
    <recommendedName>
        <fullName evidence="2">J domain-containing protein</fullName>
    </recommendedName>
</protein>
<feature type="domain" description="J" evidence="2">
    <location>
        <begin position="1"/>
        <end position="58"/>
    </location>
</feature>
<dbReference type="SMART" id="SM00271">
    <property type="entry name" value="DnaJ"/>
    <property type="match status" value="1"/>
</dbReference>
<evidence type="ECO:0000256" key="1">
    <source>
        <dbReference type="SAM" id="MobiDB-lite"/>
    </source>
</evidence>
<dbReference type="GO" id="GO:0051082">
    <property type="term" value="F:unfolded protein binding"/>
    <property type="evidence" value="ECO:0007669"/>
    <property type="project" value="TreeGrafter"/>
</dbReference>
<dbReference type="AlphaFoldDB" id="C1E2P5"/>
<dbReference type="OMA" id="RREAMRW"/>
<feature type="region of interest" description="Disordered" evidence="1">
    <location>
        <begin position="28"/>
        <end position="58"/>
    </location>
</feature>
<dbReference type="PANTHER" id="PTHR43948:SF10">
    <property type="entry name" value="MRJ, ISOFORM E"/>
    <property type="match status" value="1"/>
</dbReference>
<dbReference type="EMBL" id="CP001324">
    <property type="protein sequence ID" value="ACO62380.1"/>
    <property type="molecule type" value="Genomic_DNA"/>
</dbReference>
<sequence length="58" mass="6560">DPWSLLGVKPGASADELKKAYRKEALKWHPDRHPDGPQKAAAEKKFKQVSEAYQQLSE</sequence>
<reference evidence="3 4" key="1">
    <citation type="journal article" date="2009" name="Science">
        <title>Green evolution and dynamic adaptations revealed by genomes of the marine picoeukaryotes Micromonas.</title>
        <authorList>
            <person name="Worden A.Z."/>
            <person name="Lee J.H."/>
            <person name="Mock T."/>
            <person name="Rouze P."/>
            <person name="Simmons M.P."/>
            <person name="Aerts A.L."/>
            <person name="Allen A.E."/>
            <person name="Cuvelier M.L."/>
            <person name="Derelle E."/>
            <person name="Everett M.V."/>
            <person name="Foulon E."/>
            <person name="Grimwood J."/>
            <person name="Gundlach H."/>
            <person name="Henrissat B."/>
            <person name="Napoli C."/>
            <person name="McDonald S.M."/>
            <person name="Parker M.S."/>
            <person name="Rombauts S."/>
            <person name="Salamov A."/>
            <person name="Von Dassow P."/>
            <person name="Badger J.H."/>
            <person name="Coutinho P.M."/>
            <person name="Demir E."/>
            <person name="Dubchak I."/>
            <person name="Gentemann C."/>
            <person name="Eikrem W."/>
            <person name="Gready J.E."/>
            <person name="John U."/>
            <person name="Lanier W."/>
            <person name="Lindquist E.A."/>
            <person name="Lucas S."/>
            <person name="Mayer K.F."/>
            <person name="Moreau H."/>
            <person name="Not F."/>
            <person name="Otillar R."/>
            <person name="Panaud O."/>
            <person name="Pangilinan J."/>
            <person name="Paulsen I."/>
            <person name="Piegu B."/>
            <person name="Poliakov A."/>
            <person name="Robbens S."/>
            <person name="Schmutz J."/>
            <person name="Toulza E."/>
            <person name="Wyss T."/>
            <person name="Zelensky A."/>
            <person name="Zhou K."/>
            <person name="Armbrust E.V."/>
            <person name="Bhattacharya D."/>
            <person name="Goodenough U.W."/>
            <person name="Van de Peer Y."/>
            <person name="Grigoriev I.V."/>
        </authorList>
    </citation>
    <scope>NUCLEOTIDE SEQUENCE [LARGE SCALE GENOMIC DNA]</scope>
    <source>
        <strain evidence="4">RCC299 / NOUM17</strain>
    </source>
</reference>
<organism evidence="3 4">
    <name type="scientific">Micromonas commoda (strain RCC299 / NOUM17 / CCMP2709)</name>
    <name type="common">Picoplanktonic green alga</name>
    <dbReference type="NCBI Taxonomy" id="296587"/>
    <lineage>
        <taxon>Eukaryota</taxon>
        <taxon>Viridiplantae</taxon>
        <taxon>Chlorophyta</taxon>
        <taxon>Mamiellophyceae</taxon>
        <taxon>Mamiellales</taxon>
        <taxon>Mamiellaceae</taxon>
        <taxon>Micromonas</taxon>
    </lineage>
</organism>
<dbReference type="Pfam" id="PF00226">
    <property type="entry name" value="DnaJ"/>
    <property type="match status" value="1"/>
</dbReference>
<name>C1E2P5_MICCC</name>
<dbReference type="PROSITE" id="PS50076">
    <property type="entry name" value="DNAJ_2"/>
    <property type="match status" value="1"/>
</dbReference>
<evidence type="ECO:0000313" key="3">
    <source>
        <dbReference type="EMBL" id="ACO62380.1"/>
    </source>
</evidence>
<keyword evidence="4" id="KW-1185">Reference proteome</keyword>
<dbReference type="KEGG" id="mis:MICPUN_77048"/>
<dbReference type="PANTHER" id="PTHR43948">
    <property type="entry name" value="DNAJ HOMOLOG SUBFAMILY B"/>
    <property type="match status" value="1"/>
</dbReference>
<accession>C1E2P5</accession>
<dbReference type="OrthoDB" id="10250354at2759"/>
<evidence type="ECO:0000313" key="4">
    <source>
        <dbReference type="Proteomes" id="UP000002009"/>
    </source>
</evidence>
<dbReference type="GeneID" id="8241884"/>
<proteinExistence type="predicted"/>
<dbReference type="PRINTS" id="PR00625">
    <property type="entry name" value="JDOMAIN"/>
</dbReference>
<dbReference type="Proteomes" id="UP000002009">
    <property type="component" value="Chromosome 3"/>
</dbReference>
<dbReference type="CDD" id="cd06257">
    <property type="entry name" value="DnaJ"/>
    <property type="match status" value="1"/>
</dbReference>
<dbReference type="InParanoid" id="C1E2P5"/>
<dbReference type="SUPFAM" id="SSF46565">
    <property type="entry name" value="Chaperone J-domain"/>
    <property type="match status" value="1"/>
</dbReference>
<dbReference type="eggNOG" id="KOG0714">
    <property type="taxonomic scope" value="Eukaryota"/>
</dbReference>
<dbReference type="RefSeq" id="XP_002501122.1">
    <property type="nucleotide sequence ID" value="XM_002501076.1"/>
</dbReference>
<dbReference type="InterPro" id="IPR001623">
    <property type="entry name" value="DnaJ_domain"/>
</dbReference>
<dbReference type="InterPro" id="IPR036869">
    <property type="entry name" value="J_dom_sf"/>
</dbReference>
<feature type="compositionally biased region" description="Basic and acidic residues" evidence="1">
    <location>
        <begin position="28"/>
        <end position="48"/>
    </location>
</feature>